<dbReference type="GO" id="GO:0016593">
    <property type="term" value="C:Cdc73/Paf1 complex"/>
    <property type="evidence" value="ECO:0007669"/>
    <property type="project" value="TreeGrafter"/>
</dbReference>
<protein>
    <submittedName>
        <fullName evidence="5">Uncharacterized protein</fullName>
    </submittedName>
</protein>
<organism evidence="5 6">
    <name type="scientific">Asparagus officinalis</name>
    <name type="common">Garden asparagus</name>
    <dbReference type="NCBI Taxonomy" id="4686"/>
    <lineage>
        <taxon>Eukaryota</taxon>
        <taxon>Viridiplantae</taxon>
        <taxon>Streptophyta</taxon>
        <taxon>Embryophyta</taxon>
        <taxon>Tracheophyta</taxon>
        <taxon>Spermatophyta</taxon>
        <taxon>Magnoliopsida</taxon>
        <taxon>Liliopsida</taxon>
        <taxon>Asparagales</taxon>
        <taxon>Asparagaceae</taxon>
        <taxon>Asparagoideae</taxon>
        <taxon>Asparagus</taxon>
    </lineage>
</organism>
<dbReference type="PROSITE" id="PS50293">
    <property type="entry name" value="TPR_REGION"/>
    <property type="match status" value="1"/>
</dbReference>
<accession>A0A5P1E2Z3</accession>
<feature type="region of interest" description="Disordered" evidence="4">
    <location>
        <begin position="761"/>
        <end position="917"/>
    </location>
</feature>
<dbReference type="FunFam" id="1.25.40.10:FF:000328">
    <property type="entry name" value="protein CTR9 homolog"/>
    <property type="match status" value="1"/>
</dbReference>
<dbReference type="AlphaFoldDB" id="A0A5P1E2Z3"/>
<dbReference type="Gramene" id="ONK55815">
    <property type="protein sequence ID" value="ONK55815"/>
    <property type="gene ID" value="A4U43_C10F1260"/>
</dbReference>
<feature type="repeat" description="TPR" evidence="3">
    <location>
        <begin position="206"/>
        <end position="239"/>
    </location>
</feature>
<dbReference type="SUPFAM" id="SSF48452">
    <property type="entry name" value="TPR-like"/>
    <property type="match status" value="3"/>
</dbReference>
<dbReference type="GO" id="GO:0006368">
    <property type="term" value="P:transcription elongation by RNA polymerase II"/>
    <property type="evidence" value="ECO:0007669"/>
    <property type="project" value="TreeGrafter"/>
</dbReference>
<name>A0A5P1E2Z3_ASPOF</name>
<dbReference type="Pfam" id="PF13174">
    <property type="entry name" value="TPR_6"/>
    <property type="match status" value="1"/>
</dbReference>
<reference evidence="6" key="1">
    <citation type="journal article" date="2017" name="Nat. Commun.">
        <title>The asparagus genome sheds light on the origin and evolution of a young Y chromosome.</title>
        <authorList>
            <person name="Harkess A."/>
            <person name="Zhou J."/>
            <person name="Xu C."/>
            <person name="Bowers J.E."/>
            <person name="Van der Hulst R."/>
            <person name="Ayyampalayam S."/>
            <person name="Mercati F."/>
            <person name="Riccardi P."/>
            <person name="McKain M.R."/>
            <person name="Kakrana A."/>
            <person name="Tang H."/>
            <person name="Ray J."/>
            <person name="Groenendijk J."/>
            <person name="Arikit S."/>
            <person name="Mathioni S.M."/>
            <person name="Nakano M."/>
            <person name="Shan H."/>
            <person name="Telgmann-Rauber A."/>
            <person name="Kanno A."/>
            <person name="Yue Z."/>
            <person name="Chen H."/>
            <person name="Li W."/>
            <person name="Chen Y."/>
            <person name="Xu X."/>
            <person name="Zhang Y."/>
            <person name="Luo S."/>
            <person name="Chen H."/>
            <person name="Gao J."/>
            <person name="Mao Z."/>
            <person name="Pires J.C."/>
            <person name="Luo M."/>
            <person name="Kudrna D."/>
            <person name="Wing R.A."/>
            <person name="Meyers B.C."/>
            <person name="Yi K."/>
            <person name="Kong H."/>
            <person name="Lavrijsen P."/>
            <person name="Sunseri F."/>
            <person name="Falavigna A."/>
            <person name="Ye Y."/>
            <person name="Leebens-Mack J.H."/>
            <person name="Chen G."/>
        </authorList>
    </citation>
    <scope>NUCLEOTIDE SEQUENCE [LARGE SCALE GENOMIC DNA]</scope>
    <source>
        <strain evidence="6">cv. DH0086</strain>
    </source>
</reference>
<dbReference type="PANTHER" id="PTHR14027">
    <property type="entry name" value="RNA POLYMERASE-ASSOCIATED PROTEIN CTR9"/>
    <property type="match status" value="1"/>
</dbReference>
<evidence type="ECO:0000256" key="2">
    <source>
        <dbReference type="ARBA" id="ARBA00022803"/>
    </source>
</evidence>
<dbReference type="EMBL" id="CM007390">
    <property type="protein sequence ID" value="ONK55815.1"/>
    <property type="molecule type" value="Genomic_DNA"/>
</dbReference>
<feature type="repeat" description="TPR" evidence="3">
    <location>
        <begin position="385"/>
        <end position="418"/>
    </location>
</feature>
<dbReference type="InterPro" id="IPR011990">
    <property type="entry name" value="TPR-like_helical_dom_sf"/>
</dbReference>
<dbReference type="GO" id="GO:0006355">
    <property type="term" value="P:regulation of DNA-templated transcription"/>
    <property type="evidence" value="ECO:0007669"/>
    <property type="project" value="InterPro"/>
</dbReference>
<dbReference type="InterPro" id="IPR031101">
    <property type="entry name" value="Ctr9"/>
</dbReference>
<dbReference type="OMA" id="EHWLTIA"/>
<dbReference type="PROSITE" id="PS50005">
    <property type="entry name" value="TPR"/>
    <property type="match status" value="5"/>
</dbReference>
<dbReference type="InterPro" id="IPR019734">
    <property type="entry name" value="TPR_rpt"/>
</dbReference>
<feature type="repeat" description="TPR" evidence="3">
    <location>
        <begin position="127"/>
        <end position="160"/>
    </location>
</feature>
<gene>
    <name evidence="5" type="ORF">A4U43_C10F1260</name>
</gene>
<keyword evidence="6" id="KW-1185">Reference proteome</keyword>
<evidence type="ECO:0000313" key="5">
    <source>
        <dbReference type="EMBL" id="ONK55815.1"/>
    </source>
</evidence>
<evidence type="ECO:0000256" key="4">
    <source>
        <dbReference type="SAM" id="MobiDB-lite"/>
    </source>
</evidence>
<evidence type="ECO:0000256" key="3">
    <source>
        <dbReference type="PROSITE-ProRule" id="PRU00339"/>
    </source>
</evidence>
<feature type="repeat" description="TPR" evidence="3">
    <location>
        <begin position="351"/>
        <end position="384"/>
    </location>
</feature>
<dbReference type="Gene3D" id="1.25.40.10">
    <property type="entry name" value="Tetratricopeptide repeat domain"/>
    <property type="match status" value="3"/>
</dbReference>
<dbReference type="PANTHER" id="PTHR14027:SF2">
    <property type="entry name" value="RNA POLYMERASE-ASSOCIATED PROTEIN CTR9 HOMOLOG"/>
    <property type="match status" value="1"/>
</dbReference>
<sequence>MASVYIPVQNSEEEVRVALDQLPRDASDILDILKAEQAPLDLWLIIAREYFKQGKIEQFRQILEEGSGPEIDEYYADVKYERIAILNALGAYHTYLGKLEMKRENNENFKIATQYYNRASRIDVHEPSTWIGKGHLFVAKGDLQQASGFFKIVLDEDPNNIPALLGQACVEFNQGESQEQYKATDSYKNSLKLFKRALQVHPNCPGAVRLGIALCRYRLGQSEKARQAFHRVLQLDPESVEALVALGIMDLQTNEAYGIRNGMEKMQRAFEIYPYCSMALNHLANHFFFTGQHFLVEQLTETALATSNHGLTKSHSYYNLARSYHSKRDFEKAGRYYMASVKEINRPQDFVLPFYGLGQVQLKLGDFRSSLSSFEKVLAVYPENCECMKAIGHIYVQLGQNEKALEIFRKAARIDPRDAQAFMELGELLISSDAGAALDAFKTALSLIKKGGEEVPIELLNSIGVLYFEKGEFEGNWNYFAAIRSEKRGAKLEATHLEKAKELYTKILMLRPGNLYAANGAGLVLAEKGHFDVSKDIFTQVQEAASGSVFVQMPDVWVNLAHVYFAQGHFALAVKMYQNCLRKFYHNTDTQILLYLARTHYEAEQWQECKKSLLRAIHLAPSNYTLRFDVGVALQKFSASTLQKTKRTADEVRSTVAELKNAVRVFSQLSAASSYHTHGFDEKKIETHVEYCKHLLDAAKIHCEVAEREEQQNRQRLELARQVSLAEEARRKAEEQRKFQAERRKHEDELKQLRQQEEHFERVKEQWKSVSIPSGKRKERTQGEDDESGDGGRRRKKGGKRRRKEKKSKTRFEQEQEEEEAEMEDEHEEMDGEDVNPMNDQEDGEDRTRDNFVAAGLEDSDAEEDVGAPSKRKRRAWSESDEEDDQPSEPNPSGRDRENSAGSDEEARGDEEEANEE</sequence>
<feature type="compositionally biased region" description="Acidic residues" evidence="4">
    <location>
        <begin position="815"/>
        <end position="845"/>
    </location>
</feature>
<proteinExistence type="predicted"/>
<feature type="compositionally biased region" description="Basic residues" evidence="4">
    <location>
        <begin position="793"/>
        <end position="809"/>
    </location>
</feature>
<dbReference type="Proteomes" id="UP000243459">
    <property type="component" value="Chromosome 10"/>
</dbReference>
<feature type="repeat" description="TPR" evidence="3">
    <location>
        <begin position="554"/>
        <end position="587"/>
    </location>
</feature>
<keyword evidence="2 3" id="KW-0802">TPR repeat</keyword>
<keyword evidence="1" id="KW-0677">Repeat</keyword>
<dbReference type="GO" id="GO:0000993">
    <property type="term" value="F:RNA polymerase II complex binding"/>
    <property type="evidence" value="ECO:0007669"/>
    <property type="project" value="TreeGrafter"/>
</dbReference>
<feature type="compositionally biased region" description="Acidic residues" evidence="4">
    <location>
        <begin position="903"/>
        <end position="917"/>
    </location>
</feature>
<dbReference type="FunFam" id="1.25.40.10:FF:000383">
    <property type="entry name" value="Rna polymerase-associated protein ctr9"/>
    <property type="match status" value="1"/>
</dbReference>
<evidence type="ECO:0000313" key="6">
    <source>
        <dbReference type="Proteomes" id="UP000243459"/>
    </source>
</evidence>
<dbReference type="SMART" id="SM00028">
    <property type="entry name" value="TPR"/>
    <property type="match status" value="8"/>
</dbReference>
<dbReference type="Pfam" id="PF13181">
    <property type="entry name" value="TPR_8"/>
    <property type="match status" value="3"/>
</dbReference>
<evidence type="ECO:0000256" key="1">
    <source>
        <dbReference type="ARBA" id="ARBA00022737"/>
    </source>
</evidence>
<dbReference type="Pfam" id="PF13414">
    <property type="entry name" value="TPR_11"/>
    <property type="match status" value="1"/>
</dbReference>